<feature type="transmembrane region" description="Helical" evidence="1">
    <location>
        <begin position="122"/>
        <end position="143"/>
    </location>
</feature>
<sequence>MRQIYIVTLILIMLTPSSAYANGGSPVLLFISFSVFMVGQVWILLAESVFLSRISDLDLRKAFRFVFSANVVSTIIVGLGFPIFLIFILVLLSAFVPGDYLNYIASSGIYTFDMPNNGMKSIFLSLFWFSITYLLTVCCERVFYRGYWYEIGFKPKFSLNKFVWRANLVSYSGLFLIFIFMWGNELRM</sequence>
<evidence type="ECO:0000313" key="3">
    <source>
        <dbReference type="Proteomes" id="UP000078503"/>
    </source>
</evidence>
<feature type="transmembrane region" description="Helical" evidence="1">
    <location>
        <begin position="164"/>
        <end position="183"/>
    </location>
</feature>
<proteinExistence type="predicted"/>
<keyword evidence="1" id="KW-0472">Membrane</keyword>
<comment type="caution">
    <text evidence="2">The sequence shown here is derived from an EMBL/GenBank/DDBJ whole genome shotgun (WGS) entry which is preliminary data.</text>
</comment>
<protein>
    <submittedName>
        <fullName evidence="2">Uncharacterized protein</fullName>
    </submittedName>
</protein>
<evidence type="ECO:0000313" key="2">
    <source>
        <dbReference type="EMBL" id="OAN11662.1"/>
    </source>
</evidence>
<keyword evidence="1" id="KW-0812">Transmembrane</keyword>
<accession>A0A178K4L7</accession>
<feature type="transmembrane region" description="Helical" evidence="1">
    <location>
        <begin position="63"/>
        <end position="96"/>
    </location>
</feature>
<evidence type="ECO:0000256" key="1">
    <source>
        <dbReference type="SAM" id="Phobius"/>
    </source>
</evidence>
<keyword evidence="3" id="KW-1185">Reference proteome</keyword>
<dbReference type="EMBL" id="LVHF01000033">
    <property type="protein sequence ID" value="OAN11662.1"/>
    <property type="molecule type" value="Genomic_DNA"/>
</dbReference>
<organism evidence="2 3">
    <name type="scientific">Photobacterium jeanii</name>
    <dbReference type="NCBI Taxonomy" id="858640"/>
    <lineage>
        <taxon>Bacteria</taxon>
        <taxon>Pseudomonadati</taxon>
        <taxon>Pseudomonadota</taxon>
        <taxon>Gammaproteobacteria</taxon>
        <taxon>Vibrionales</taxon>
        <taxon>Vibrionaceae</taxon>
        <taxon>Photobacterium</taxon>
    </lineage>
</organism>
<dbReference type="OrthoDB" id="7065895at2"/>
<dbReference type="RefSeq" id="WP_068336949.1">
    <property type="nucleotide sequence ID" value="NZ_LVHF01000033.1"/>
</dbReference>
<reference evidence="2 3" key="1">
    <citation type="submission" date="2016-03" db="EMBL/GenBank/DDBJ databases">
        <title>Photobacterium proteolyticum sp. nov. a protease producing bacterium isolated from ocean sediments of Laizhou Bay.</title>
        <authorList>
            <person name="Li Y."/>
        </authorList>
    </citation>
    <scope>NUCLEOTIDE SEQUENCE [LARGE SCALE GENOMIC DNA]</scope>
    <source>
        <strain evidence="2 3">R-40508</strain>
    </source>
</reference>
<gene>
    <name evidence="2" type="ORF">A3K86_22370</name>
</gene>
<dbReference type="Proteomes" id="UP000078503">
    <property type="component" value="Unassembled WGS sequence"/>
</dbReference>
<feature type="transmembrane region" description="Helical" evidence="1">
    <location>
        <begin position="29"/>
        <end position="51"/>
    </location>
</feature>
<dbReference type="AlphaFoldDB" id="A0A178K4L7"/>
<name>A0A178K4L7_9GAMM</name>
<keyword evidence="1" id="KW-1133">Transmembrane helix</keyword>